<feature type="domain" description="NADP-dependent oxidoreductase" evidence="1">
    <location>
        <begin position="62"/>
        <end position="349"/>
    </location>
</feature>
<organism evidence="2">
    <name type="scientific">Sesamum angustifolium</name>
    <dbReference type="NCBI Taxonomy" id="2727405"/>
    <lineage>
        <taxon>Eukaryota</taxon>
        <taxon>Viridiplantae</taxon>
        <taxon>Streptophyta</taxon>
        <taxon>Embryophyta</taxon>
        <taxon>Tracheophyta</taxon>
        <taxon>Spermatophyta</taxon>
        <taxon>Magnoliopsida</taxon>
        <taxon>eudicotyledons</taxon>
        <taxon>Gunneridae</taxon>
        <taxon>Pentapetalae</taxon>
        <taxon>asterids</taxon>
        <taxon>lamiids</taxon>
        <taxon>Lamiales</taxon>
        <taxon>Pedaliaceae</taxon>
        <taxon>Sesamum</taxon>
    </lineage>
</organism>
<name>A0AAW2QPY0_9LAMI</name>
<reference evidence="2" key="1">
    <citation type="submission" date="2020-06" db="EMBL/GenBank/DDBJ databases">
        <authorList>
            <person name="Li T."/>
            <person name="Hu X."/>
            <person name="Zhang T."/>
            <person name="Song X."/>
            <person name="Zhang H."/>
            <person name="Dai N."/>
            <person name="Sheng W."/>
            <person name="Hou X."/>
            <person name="Wei L."/>
        </authorList>
    </citation>
    <scope>NUCLEOTIDE SEQUENCE</scope>
    <source>
        <strain evidence="2">G01</strain>
        <tissue evidence="2">Leaf</tissue>
    </source>
</reference>
<comment type="caution">
    <text evidence="2">The sequence shown here is derived from an EMBL/GenBank/DDBJ whole genome shotgun (WGS) entry which is preliminary data.</text>
</comment>
<dbReference type="InterPro" id="IPR036812">
    <property type="entry name" value="NAD(P)_OxRdtase_dom_sf"/>
</dbReference>
<dbReference type="Gene3D" id="3.20.20.100">
    <property type="entry name" value="NADP-dependent oxidoreductase domain"/>
    <property type="match status" value="1"/>
</dbReference>
<proteinExistence type="predicted"/>
<gene>
    <name evidence="2" type="ORF">Sangu_0273200</name>
</gene>
<dbReference type="CDD" id="cd19101">
    <property type="entry name" value="AKR_unchar"/>
    <property type="match status" value="1"/>
</dbReference>
<dbReference type="SUPFAM" id="SSF51430">
    <property type="entry name" value="NAD(P)-linked oxidoreductase"/>
    <property type="match status" value="1"/>
</dbReference>
<dbReference type="EMBL" id="JACGWK010000002">
    <property type="protein sequence ID" value="KAL0369551.1"/>
    <property type="molecule type" value="Genomic_DNA"/>
</dbReference>
<evidence type="ECO:0000313" key="2">
    <source>
        <dbReference type="EMBL" id="KAL0369551.1"/>
    </source>
</evidence>
<dbReference type="AlphaFoldDB" id="A0AAW2QPY0"/>
<dbReference type="PANTHER" id="PTHR43147">
    <property type="entry name" value="PROTEIN TAS"/>
    <property type="match status" value="1"/>
</dbReference>
<accession>A0AAW2QPY0</accession>
<evidence type="ECO:0000259" key="1">
    <source>
        <dbReference type="Pfam" id="PF00248"/>
    </source>
</evidence>
<protein>
    <recommendedName>
        <fullName evidence="1">NADP-dependent oxidoreductase domain-containing protein</fullName>
    </recommendedName>
</protein>
<dbReference type="InterPro" id="IPR023210">
    <property type="entry name" value="NADP_OxRdtase_dom"/>
</dbReference>
<reference evidence="2" key="2">
    <citation type="journal article" date="2024" name="Plant">
        <title>Genomic evolution and insights into agronomic trait innovations of Sesamum species.</title>
        <authorList>
            <person name="Miao H."/>
            <person name="Wang L."/>
            <person name="Qu L."/>
            <person name="Liu H."/>
            <person name="Sun Y."/>
            <person name="Le M."/>
            <person name="Wang Q."/>
            <person name="Wei S."/>
            <person name="Zheng Y."/>
            <person name="Lin W."/>
            <person name="Duan Y."/>
            <person name="Cao H."/>
            <person name="Xiong S."/>
            <person name="Wang X."/>
            <person name="Wei L."/>
            <person name="Li C."/>
            <person name="Ma Q."/>
            <person name="Ju M."/>
            <person name="Zhao R."/>
            <person name="Li G."/>
            <person name="Mu C."/>
            <person name="Tian Q."/>
            <person name="Mei H."/>
            <person name="Zhang T."/>
            <person name="Gao T."/>
            <person name="Zhang H."/>
        </authorList>
    </citation>
    <scope>NUCLEOTIDE SEQUENCE</scope>
    <source>
        <strain evidence="2">G01</strain>
    </source>
</reference>
<dbReference type="PANTHER" id="PTHR43147:SF2">
    <property type="entry name" value="NADP-DEPENDENT OXIDOREDUCTASE DOMAIN-CONTAINING PROTEIN"/>
    <property type="match status" value="1"/>
</dbReference>
<sequence length="376" mass="42293">MAGTANNSWNLFTFSSIKRRLKYSRVIEKNKMVTRPFVCLLSDDKQRVVVTNGKDSLDICRVVNGMWQTSGGWGRIDRDNAVEAMLRYADAGLNTFDLADICKPPHMDLLKIFMVFSLIDLTKWVPPPVKKTSSFVRENINVSRKKMDVASLDMLQFHWWDYSNPGYLDALKHLTDLKEEGKIKTVALTNFDTERLQKILENGIPVVSNQVQHSMLTCALNKRWQSFVSSLEYGTVMGGLLSEKFLDTNLTIPFAGPPLNTPSLQKYKRMVDAWGGWNLFQVLLQTLKRVASKHGVSIPTVAVRYILDQQAVAGSMVGVRLGLAEHIKDTNAIFSLVLDEEDISSILEVSKKGKDLMKIISDCGDDIGARKDDCII</sequence>
<dbReference type="Pfam" id="PF00248">
    <property type="entry name" value="Aldo_ket_red"/>
    <property type="match status" value="1"/>
</dbReference>